<feature type="transmembrane region" description="Helical" evidence="1">
    <location>
        <begin position="129"/>
        <end position="148"/>
    </location>
</feature>
<dbReference type="AlphaFoldDB" id="A0A9Q2IX12"/>
<name>A0A9Q2IX12_GLUJA</name>
<dbReference type="EMBL" id="JABCQN010000006">
    <property type="protein sequence ID" value="MBF0871532.1"/>
    <property type="molecule type" value="Genomic_DNA"/>
</dbReference>
<evidence type="ECO:0000256" key="1">
    <source>
        <dbReference type="SAM" id="Phobius"/>
    </source>
</evidence>
<dbReference type="Proteomes" id="UP000661006">
    <property type="component" value="Unassembled WGS sequence"/>
</dbReference>
<feature type="transmembrane region" description="Helical" evidence="1">
    <location>
        <begin position="59"/>
        <end position="77"/>
    </location>
</feature>
<sequence length="162" mass="18582">MKKNEITPEEVYLNTNAEAEGILKNRLIGMTLGLFLAHVYVALALYYTSIDSRGYFHTSWLALFGTFVSSMIFCYHIGISKVISEKNNGIYGRYFSPLISPSLWGFVLIVIAVLSVFQWQPWFMPYSVWAWPLTFASIMIGYFIGPVFDRMFVTLGRFSRKA</sequence>
<keyword evidence="1" id="KW-1133">Transmembrane helix</keyword>
<comment type="caution">
    <text evidence="2">The sequence shown here is derived from an EMBL/GenBank/DDBJ whole genome shotgun (WGS) entry which is preliminary data.</text>
</comment>
<organism evidence="2 3">
    <name type="scientific">Gluconobacter japonicus</name>
    <dbReference type="NCBI Taxonomy" id="376620"/>
    <lineage>
        <taxon>Bacteria</taxon>
        <taxon>Pseudomonadati</taxon>
        <taxon>Pseudomonadota</taxon>
        <taxon>Alphaproteobacteria</taxon>
        <taxon>Acetobacterales</taxon>
        <taxon>Acetobacteraceae</taxon>
        <taxon>Gluconobacter</taxon>
    </lineage>
</organism>
<feature type="transmembrane region" description="Helical" evidence="1">
    <location>
        <begin position="27"/>
        <end position="47"/>
    </location>
</feature>
<accession>A0A9Q2IX12</accession>
<keyword evidence="1" id="KW-0472">Membrane</keyword>
<evidence type="ECO:0000313" key="2">
    <source>
        <dbReference type="EMBL" id="MBF0871532.1"/>
    </source>
</evidence>
<keyword evidence="1" id="KW-0812">Transmembrane</keyword>
<dbReference type="GeneID" id="81475392"/>
<protein>
    <submittedName>
        <fullName evidence="2">Uncharacterized protein</fullName>
    </submittedName>
</protein>
<evidence type="ECO:0000313" key="3">
    <source>
        <dbReference type="Proteomes" id="UP000661006"/>
    </source>
</evidence>
<dbReference type="RefSeq" id="WP_010505743.1">
    <property type="nucleotide sequence ID" value="NZ_JABCQN010000006.1"/>
</dbReference>
<gene>
    <name evidence="2" type="ORF">HKD32_11845</name>
</gene>
<proteinExistence type="predicted"/>
<feature type="transmembrane region" description="Helical" evidence="1">
    <location>
        <begin position="98"/>
        <end position="117"/>
    </location>
</feature>
<reference evidence="2" key="1">
    <citation type="submission" date="2020-04" db="EMBL/GenBank/DDBJ databases">
        <authorList>
            <person name="Sombolestani A."/>
        </authorList>
    </citation>
    <scope>NUCLEOTIDE SEQUENCE</scope>
    <source>
        <strain evidence="2">R71697</strain>
    </source>
</reference>
<reference evidence="2" key="2">
    <citation type="submission" date="2020-11" db="EMBL/GenBank/DDBJ databases">
        <title>Description of novel Gluconobacter species.</title>
        <authorList>
            <person name="Cleenwerck I."/>
            <person name="Cnockaert M."/>
            <person name="Borremans W."/>
            <person name="Wieme A.D."/>
            <person name="De Vuyst L."/>
            <person name="Vandamme P."/>
        </authorList>
    </citation>
    <scope>NUCLEOTIDE SEQUENCE</scope>
    <source>
        <strain evidence="2">R71697</strain>
    </source>
</reference>